<evidence type="ECO:0000313" key="2">
    <source>
        <dbReference type="EMBL" id="SBV93737.1"/>
    </source>
</evidence>
<organism evidence="2">
    <name type="scientific">uncultured Dysgonomonas sp</name>
    <dbReference type="NCBI Taxonomy" id="206096"/>
    <lineage>
        <taxon>Bacteria</taxon>
        <taxon>Pseudomonadati</taxon>
        <taxon>Bacteroidota</taxon>
        <taxon>Bacteroidia</taxon>
        <taxon>Bacteroidales</taxon>
        <taxon>Dysgonomonadaceae</taxon>
        <taxon>Dysgonomonas</taxon>
        <taxon>environmental samples</taxon>
    </lineage>
</organism>
<dbReference type="AlphaFoldDB" id="A0A212J2T4"/>
<gene>
    <name evidence="2" type="ORF">KL86DYS1_10945</name>
</gene>
<keyword evidence="1" id="KW-0732">Signal</keyword>
<name>A0A212J2T4_9BACT</name>
<feature type="chain" id="PRO_5012080992" description="Secreted protein" evidence="1">
    <location>
        <begin position="21"/>
        <end position="118"/>
    </location>
</feature>
<reference evidence="2" key="1">
    <citation type="submission" date="2016-04" db="EMBL/GenBank/DDBJ databases">
        <authorList>
            <person name="Evans L.H."/>
            <person name="Alamgir A."/>
            <person name="Owens N."/>
            <person name="Weber N.D."/>
            <person name="Virtaneva K."/>
            <person name="Barbian K."/>
            <person name="Babar A."/>
            <person name="Rosenke K."/>
        </authorList>
    </citation>
    <scope>NUCLEOTIDE SEQUENCE</scope>
    <source>
        <strain evidence="2">86-1</strain>
    </source>
</reference>
<dbReference type="EMBL" id="FLUM01000001">
    <property type="protein sequence ID" value="SBV93737.1"/>
    <property type="molecule type" value="Genomic_DNA"/>
</dbReference>
<evidence type="ECO:0000256" key="1">
    <source>
        <dbReference type="SAM" id="SignalP"/>
    </source>
</evidence>
<feature type="signal peptide" evidence="1">
    <location>
        <begin position="1"/>
        <end position="20"/>
    </location>
</feature>
<proteinExistence type="predicted"/>
<dbReference type="RefSeq" id="WP_296938832.1">
    <property type="nucleotide sequence ID" value="NZ_LT599032.1"/>
</dbReference>
<evidence type="ECO:0008006" key="3">
    <source>
        <dbReference type="Google" id="ProtNLM"/>
    </source>
</evidence>
<protein>
    <recommendedName>
        <fullName evidence="3">Secreted protein</fullName>
    </recommendedName>
</protein>
<sequence>MKRLSILFVAILAFSISSFASNDYEVLWVLNNKSTFNTVTDYVQASPAQKEQLGNIFYDSAEKLKDALQDNDKEGAWKALAFNLANTKSVLSAQQYRKYLAILNATYQQTQGVLVANK</sequence>
<accession>A0A212J2T4</accession>